<reference evidence="2" key="1">
    <citation type="journal article" date="2019" name="Int. J. Syst. Evol. Microbiol.">
        <title>The Global Catalogue of Microorganisms (GCM) 10K type strain sequencing project: providing services to taxonomists for standard genome sequencing and annotation.</title>
        <authorList>
            <consortium name="The Broad Institute Genomics Platform"/>
            <consortium name="The Broad Institute Genome Sequencing Center for Infectious Disease"/>
            <person name="Wu L."/>
            <person name="Ma J."/>
        </authorList>
    </citation>
    <scope>NUCLEOTIDE SEQUENCE [LARGE SCALE GENOMIC DNA]</scope>
    <source>
        <strain evidence="2">KCTC 3950</strain>
    </source>
</reference>
<name>A0ABW5PJP6_9BACL</name>
<accession>A0ABW5PJP6</accession>
<keyword evidence="2" id="KW-1185">Reference proteome</keyword>
<comment type="caution">
    <text evidence="1">The sequence shown here is derived from an EMBL/GenBank/DDBJ whole genome shotgun (WGS) entry which is preliminary data.</text>
</comment>
<dbReference type="EMBL" id="JBHUME010000012">
    <property type="protein sequence ID" value="MFD2614572.1"/>
    <property type="molecule type" value="Genomic_DNA"/>
</dbReference>
<dbReference type="InterPro" id="IPR019644">
    <property type="entry name" value="DUF2508"/>
</dbReference>
<dbReference type="Proteomes" id="UP001597541">
    <property type="component" value="Unassembled WGS sequence"/>
</dbReference>
<sequence length="91" mass="11048">MKWLGTWWTTRGKRHQEMPEENLYLIKELRTARMEWENAQCRLDYVIERDQIDYAVFALEASEKRYEMLLRKAKRARLTLLDEKTGKVAKV</sequence>
<protein>
    <submittedName>
        <fullName evidence="1">DUF2508 family protein</fullName>
    </submittedName>
</protein>
<evidence type="ECO:0000313" key="1">
    <source>
        <dbReference type="EMBL" id="MFD2614572.1"/>
    </source>
</evidence>
<organism evidence="1 2">
    <name type="scientific">Paenibacillus gansuensis</name>
    <dbReference type="NCBI Taxonomy" id="306542"/>
    <lineage>
        <taxon>Bacteria</taxon>
        <taxon>Bacillati</taxon>
        <taxon>Bacillota</taxon>
        <taxon>Bacilli</taxon>
        <taxon>Bacillales</taxon>
        <taxon>Paenibacillaceae</taxon>
        <taxon>Paenibacillus</taxon>
    </lineage>
</organism>
<evidence type="ECO:0000313" key="2">
    <source>
        <dbReference type="Proteomes" id="UP001597541"/>
    </source>
</evidence>
<proteinExistence type="predicted"/>
<gene>
    <name evidence="1" type="ORF">ACFSUF_19350</name>
</gene>
<dbReference type="RefSeq" id="WP_377605569.1">
    <property type="nucleotide sequence ID" value="NZ_JBHUME010000012.1"/>
</dbReference>
<dbReference type="Pfam" id="PF10704">
    <property type="entry name" value="DUF2508"/>
    <property type="match status" value="1"/>
</dbReference>